<comment type="caution">
    <text evidence="5">The sequence shown here is derived from an EMBL/GenBank/DDBJ whole genome shotgun (WGS) entry which is preliminary data.</text>
</comment>
<dbReference type="Gene3D" id="3.40.50.720">
    <property type="entry name" value="NAD(P)-binding Rossmann-like Domain"/>
    <property type="match status" value="1"/>
</dbReference>
<gene>
    <name evidence="5" type="ORF">GCM10016455_12620</name>
</gene>
<keyword evidence="2" id="KW-0560">Oxidoreductase</keyword>
<name>A0ABQ3IV96_9RHOB</name>
<dbReference type="InterPro" id="IPR000683">
    <property type="entry name" value="Gfo/Idh/MocA-like_OxRdtase_N"/>
</dbReference>
<dbReference type="InterPro" id="IPR050984">
    <property type="entry name" value="Gfo/Idh/MocA_domain"/>
</dbReference>
<evidence type="ECO:0000313" key="6">
    <source>
        <dbReference type="Proteomes" id="UP000609802"/>
    </source>
</evidence>
<dbReference type="EMBL" id="BNCH01000002">
    <property type="protein sequence ID" value="GHE93896.1"/>
    <property type="molecule type" value="Genomic_DNA"/>
</dbReference>
<feature type="domain" description="Gfo/Idh/MocA-like oxidoreductase N-terminal" evidence="3">
    <location>
        <begin position="5"/>
        <end position="121"/>
    </location>
</feature>
<dbReference type="RefSeq" id="WP_191285634.1">
    <property type="nucleotide sequence ID" value="NZ_BNCH01000002.1"/>
</dbReference>
<organism evidence="5 6">
    <name type="scientific">Aliiroseovarius zhejiangensis</name>
    <dbReference type="NCBI Taxonomy" id="1632025"/>
    <lineage>
        <taxon>Bacteria</taxon>
        <taxon>Pseudomonadati</taxon>
        <taxon>Pseudomonadota</taxon>
        <taxon>Alphaproteobacteria</taxon>
        <taxon>Rhodobacterales</taxon>
        <taxon>Paracoccaceae</taxon>
        <taxon>Aliiroseovarius</taxon>
    </lineage>
</organism>
<comment type="similarity">
    <text evidence="1">Belongs to the Gfo/Idh/MocA family.</text>
</comment>
<dbReference type="SUPFAM" id="SSF51735">
    <property type="entry name" value="NAD(P)-binding Rossmann-fold domains"/>
    <property type="match status" value="1"/>
</dbReference>
<dbReference type="SUPFAM" id="SSF55347">
    <property type="entry name" value="Glyceraldehyde-3-phosphate dehydrogenase-like, C-terminal domain"/>
    <property type="match status" value="1"/>
</dbReference>
<proteinExistence type="inferred from homology"/>
<dbReference type="Proteomes" id="UP000609802">
    <property type="component" value="Unassembled WGS sequence"/>
</dbReference>
<keyword evidence="6" id="KW-1185">Reference proteome</keyword>
<dbReference type="Gene3D" id="3.30.360.10">
    <property type="entry name" value="Dihydrodipicolinate Reductase, domain 2"/>
    <property type="match status" value="1"/>
</dbReference>
<evidence type="ECO:0000256" key="1">
    <source>
        <dbReference type="ARBA" id="ARBA00010928"/>
    </source>
</evidence>
<evidence type="ECO:0000259" key="3">
    <source>
        <dbReference type="Pfam" id="PF01408"/>
    </source>
</evidence>
<dbReference type="InterPro" id="IPR036291">
    <property type="entry name" value="NAD(P)-bd_dom_sf"/>
</dbReference>
<sequence length="329" mass="36025">MVKVLNWGVLGASNFARKQMAPAIHAARGARLVALATSDAGKARGFTAFCPDLRVHDSYQALLEDPGVDAVYIPLPNALHVEWAQKAVRAGKHVLVEKPIAMTAAEIDDLIALRDDTGLLIAEAYMIVHHPQWIRARELVQSGAIGTVEHAEAVFCYDNRADRANVRNDPALGGGGIRDIGVYTYSSVRFATGAEPIDLLARIRTENGVDTWAQVVGQMDGPSGRFTYSAMTSMRLSPRQEVVIQGDRGQMRLTAPFNPGIFGPAELDLRRPDGTRTIENWPQDNQYILQIENFGRTVQKGADYPCPLEFSRGTQAMIDRVFDVAVDIG</sequence>
<evidence type="ECO:0000256" key="2">
    <source>
        <dbReference type="ARBA" id="ARBA00023002"/>
    </source>
</evidence>
<dbReference type="Pfam" id="PF01408">
    <property type="entry name" value="GFO_IDH_MocA"/>
    <property type="match status" value="1"/>
</dbReference>
<dbReference type="PANTHER" id="PTHR22604:SF105">
    <property type="entry name" value="TRANS-1,2-DIHYDROBENZENE-1,2-DIOL DEHYDROGENASE"/>
    <property type="match status" value="1"/>
</dbReference>
<accession>A0ABQ3IV96</accession>
<feature type="domain" description="GFO/IDH/MocA-like oxidoreductase" evidence="4">
    <location>
        <begin position="134"/>
        <end position="251"/>
    </location>
</feature>
<reference evidence="6" key="1">
    <citation type="journal article" date="2019" name="Int. J. Syst. Evol. Microbiol.">
        <title>The Global Catalogue of Microorganisms (GCM) 10K type strain sequencing project: providing services to taxonomists for standard genome sequencing and annotation.</title>
        <authorList>
            <consortium name="The Broad Institute Genomics Platform"/>
            <consortium name="The Broad Institute Genome Sequencing Center for Infectious Disease"/>
            <person name="Wu L."/>
            <person name="Ma J."/>
        </authorList>
    </citation>
    <scope>NUCLEOTIDE SEQUENCE [LARGE SCALE GENOMIC DNA]</scope>
    <source>
        <strain evidence="6">KCTC 42443</strain>
    </source>
</reference>
<dbReference type="Pfam" id="PF22725">
    <property type="entry name" value="GFO_IDH_MocA_C3"/>
    <property type="match status" value="1"/>
</dbReference>
<evidence type="ECO:0000313" key="5">
    <source>
        <dbReference type="EMBL" id="GHE93896.1"/>
    </source>
</evidence>
<protein>
    <submittedName>
        <fullName evidence="5">Oxidoreductase</fullName>
    </submittedName>
</protein>
<evidence type="ECO:0000259" key="4">
    <source>
        <dbReference type="Pfam" id="PF22725"/>
    </source>
</evidence>
<dbReference type="PANTHER" id="PTHR22604">
    <property type="entry name" value="OXIDOREDUCTASES"/>
    <property type="match status" value="1"/>
</dbReference>
<dbReference type="InterPro" id="IPR055170">
    <property type="entry name" value="GFO_IDH_MocA-like_dom"/>
</dbReference>